<evidence type="ECO:0008006" key="4">
    <source>
        <dbReference type="Google" id="ProtNLM"/>
    </source>
</evidence>
<comment type="caution">
    <text evidence="2">The sequence shown here is derived from an EMBL/GenBank/DDBJ whole genome shotgun (WGS) entry which is preliminary data.</text>
</comment>
<evidence type="ECO:0000256" key="1">
    <source>
        <dbReference type="SAM" id="Phobius"/>
    </source>
</evidence>
<protein>
    <recommendedName>
        <fullName evidence="4">Transmembrane protein</fullName>
    </recommendedName>
</protein>
<keyword evidence="1" id="KW-1133">Transmembrane helix</keyword>
<reference evidence="2" key="1">
    <citation type="submission" date="2021-01" db="EMBL/GenBank/DDBJ databases">
        <authorList>
            <consortium name="Genoscope - CEA"/>
            <person name="William W."/>
        </authorList>
    </citation>
    <scope>NUCLEOTIDE SEQUENCE</scope>
</reference>
<dbReference type="Proteomes" id="UP000692954">
    <property type="component" value="Unassembled WGS sequence"/>
</dbReference>
<evidence type="ECO:0000313" key="2">
    <source>
        <dbReference type="EMBL" id="CAD8121787.1"/>
    </source>
</evidence>
<keyword evidence="3" id="KW-1185">Reference proteome</keyword>
<feature type="transmembrane region" description="Helical" evidence="1">
    <location>
        <begin position="1677"/>
        <end position="1698"/>
    </location>
</feature>
<gene>
    <name evidence="2" type="ORF">PSON_ATCC_30995.1.T1340089</name>
</gene>
<organism evidence="2 3">
    <name type="scientific">Paramecium sonneborni</name>
    <dbReference type="NCBI Taxonomy" id="65129"/>
    <lineage>
        <taxon>Eukaryota</taxon>
        <taxon>Sar</taxon>
        <taxon>Alveolata</taxon>
        <taxon>Ciliophora</taxon>
        <taxon>Intramacronucleata</taxon>
        <taxon>Oligohymenophorea</taxon>
        <taxon>Peniculida</taxon>
        <taxon>Parameciidae</taxon>
        <taxon>Paramecium</taxon>
    </lineage>
</organism>
<dbReference type="OrthoDB" id="290266at2759"/>
<name>A0A8S1R384_9CILI</name>
<evidence type="ECO:0000313" key="3">
    <source>
        <dbReference type="Proteomes" id="UP000692954"/>
    </source>
</evidence>
<proteinExistence type="predicted"/>
<keyword evidence="1" id="KW-0812">Transmembrane</keyword>
<accession>A0A8S1R384</accession>
<keyword evidence="1" id="KW-0472">Membrane</keyword>
<dbReference type="EMBL" id="CAJJDN010000134">
    <property type="protein sequence ID" value="CAD8121787.1"/>
    <property type="molecule type" value="Genomic_DNA"/>
</dbReference>
<sequence>MISILIILKVILAQEMKTITIGNRVEGTQAKWLNQNGDFYELVLNELKMDSDIVVMVKAINPGGDPNIFISKQNKYASNQKEGEIASCSSNGNDLCIIDKSQLAIEVPYYISIICPGNCRYELRVDYVEEYTLERDDFTQLKLSNTQQSEIIRINIGEYSKSETELEIEIKALNIYEFESEFYVYLNEGSIVPSSENHKYKAKDSWSGSKLISLLLQQLPPQSKLTMLISGQAGAIFQIRTRTYGIQRELKFQEVYNGLVGANVTKIFKVKIQDNSYNNLDDVDKKIKWFVRLTPFVGHATLYVNLDYQPVLLEQYFYHFEGQSKQILIIEKSKFKYQGENERYLYIAVFGNEVCTYELETGIQDFEYQYININVPYEGMIENNEMINYWFVLTGNKQKAVTVELTNYEEECFMVIKRCQDEECKIIEDDLQNLEQKYSDDGMDLFIYSNPSKIINKQMLIFSYIPEYCKSFGDFYSCTYVLAIHQSFTLVQQQSKCFYSLLISAQSSHVKLRENTPHKSIVERDNYNYFKFGIDDVDNISRISIILTPIQGNFRLYSSRVEKRPDKERFEKQGVNNMIRYGGYNEKVEKGIYYISVFGQSSGLYTIAVIVIREGEDIRVKGKFAWQYIQLYEGSPQDFSLFSEEVGLYKIDLISYLSVDQSRQTYQETVKIEILHESGELQLYGFDHPSTNLSESRWNSTEEIEIQFIDDNYPEVIYLRVEPTKPFSQVQFRIIYRIGWKSNMLVLNENFYTWIEKDEYQYFHYTFFKNEDVQLTKRAHSHRDNELNVTIFIGDSQHQLTNGTVVLSPSNMPLDKCKISAAELYYCQIYIQVFSPVSTFYSLLISKDDSQIQLTIDEPITRNLPITYHHYYLFYQQPYDVIINVVNFAYPQPLQILVSYFDINQYPNKGIYDYPLDTQSKNVIAFSTTLLGLPNSQITLTSNQLQQCYSNCVLAITVKLIEDLKYHQTPNSIYSIQYSSGATFLPESIPYYGITQKDTIKYYQVYVYDNDTNLMIVLTPMSSCDVNIVVSKDTYPNARQYQWASNDYLGDQLVIESGNPVEPNMAGLYFIGVIADQQCSYNIVYQTGRFHYYQIQQGIPYNLVLKHGEIAYFKYQQYIVEDFKILFKTLSGSAQYFIEEISLDYKDSIIFVKQIDTFQFNNDGKGYTKEMKFSPNDRNNYLIAVRSDEYSDFVIAIQVKSQKVYLAKDVIMINQLDPNESQSYSYFSNYDSSFKVEVLDGKIKVEYMSYASKNKTEEFVSKESVGSNYFEAQMANSSSQFEIKISALDKIATYKIQCRDVQSPIAITVGEAYIIQLNPKQLQKLSYSSVQQGDDNSFTILISMFFNTLSKTEYNKYKKAIPKILVKYTNQEQRSHQIIPLKETQIQEHYYVEFQEQAGDYEIEVLNNDDHLTLDFNLILSNSQLNVLIPNKKSISLLTNKPQYWEYYCPSEGQLLLQVYQCGLPLNLFGSNDMFLLKNGQYQKQYQINDSLIDLIEVKRSGYYYLLASPINSLIDQTSPFKITAQLVKQDSYIPIDDIKPGNQGNLTWQIYRDDDKYYLQVFGAALFVEKNPNFKLLYVSYTLFYQYTDEKKNLSVDYCFDHYNFQTISEYQSIKNFTLIQLLDQEKLVDAQMIQFNIYADSTVQLKNLELVHIEKFYNPINVPNEFVKQLKWSRYMKYTFLFSIIFVLLYTLYNYFRKKNEKQQMKFEATEYPNIEMQYRGLSD</sequence>